<comment type="caution">
    <text evidence="5">The sequence shown here is derived from an EMBL/GenBank/DDBJ whole genome shotgun (WGS) entry which is preliminary data.</text>
</comment>
<accession>A0A8J5VWB9</accession>
<feature type="domain" description="CCHC-type" evidence="4">
    <location>
        <begin position="145"/>
        <end position="160"/>
    </location>
</feature>
<feature type="region of interest" description="Disordered" evidence="3">
    <location>
        <begin position="222"/>
        <end position="301"/>
    </location>
</feature>
<protein>
    <recommendedName>
        <fullName evidence="4">CCHC-type domain-containing protein</fullName>
    </recommendedName>
</protein>
<feature type="coiled-coil region" evidence="2">
    <location>
        <begin position="317"/>
        <end position="351"/>
    </location>
</feature>
<evidence type="ECO:0000256" key="2">
    <source>
        <dbReference type="SAM" id="Coils"/>
    </source>
</evidence>
<dbReference type="SMART" id="SM00343">
    <property type="entry name" value="ZnF_C2HC"/>
    <property type="match status" value="1"/>
</dbReference>
<keyword evidence="1" id="KW-0862">Zinc</keyword>
<feature type="compositionally biased region" description="Basic and acidic residues" evidence="3">
    <location>
        <begin position="237"/>
        <end position="248"/>
    </location>
</feature>
<dbReference type="EMBL" id="JAAALK010000286">
    <property type="protein sequence ID" value="KAG8061563.1"/>
    <property type="molecule type" value="Genomic_DNA"/>
</dbReference>
<keyword evidence="2" id="KW-0175">Coiled coil</keyword>
<reference evidence="5" key="1">
    <citation type="journal article" date="2021" name="bioRxiv">
        <title>Whole Genome Assembly and Annotation of Northern Wild Rice, Zizania palustris L., Supports a Whole Genome Duplication in the Zizania Genus.</title>
        <authorList>
            <person name="Haas M."/>
            <person name="Kono T."/>
            <person name="Macchietto M."/>
            <person name="Millas R."/>
            <person name="McGilp L."/>
            <person name="Shao M."/>
            <person name="Duquette J."/>
            <person name="Hirsch C.N."/>
            <person name="Kimball J."/>
        </authorList>
    </citation>
    <scope>NUCLEOTIDE SEQUENCE</scope>
    <source>
        <tissue evidence="5">Fresh leaf tissue</tissue>
    </source>
</reference>
<keyword evidence="1" id="KW-0863">Zinc-finger</keyword>
<name>A0A8J5VWB9_ZIZPA</name>
<proteinExistence type="predicted"/>
<keyword evidence="1" id="KW-0479">Metal-binding</keyword>
<keyword evidence="6" id="KW-1185">Reference proteome</keyword>
<dbReference type="AlphaFoldDB" id="A0A8J5VWB9"/>
<feature type="compositionally biased region" description="Low complexity" evidence="3">
    <location>
        <begin position="222"/>
        <end position="232"/>
    </location>
</feature>
<sequence length="394" mass="43986">MCLRLIRACLYPSRLSARLRLSVRLRLSQSSARLTPVVVRVPVCSFAEHSTAGIIAQHLSNSKLKATEVDLQLRSNLTGSGSKSLALATPSVDPSSVSCDGFSLMSITEDQLELLGDDDLCLFNNRVCRVYDKRMFKRHGTKSGCFECGDPGHFITDCPKRNGHKKGTGGGFHDSGKHESSSFNKGKPKTRFFKKALKDYRRENKKRDKAFFAEMEKSYSKRSTSSSSSSSSSDEEIAIRKGKDKDDPAGLCFMAFGDKPKSRSHQRQRSRKSFCSMALGDKEEKSSSDDSNDDDNEKVSSYEREIVDLLESNRQELKYREKLLRGAKKRIDELESELAMANDRIESLSSSPCLGDSSECPKCEVLLCDLSTLKSKYIERVDERDALATELESA</sequence>
<feature type="region of interest" description="Disordered" evidence="3">
    <location>
        <begin position="159"/>
        <end position="187"/>
    </location>
</feature>
<reference evidence="5" key="2">
    <citation type="submission" date="2021-02" db="EMBL/GenBank/DDBJ databases">
        <authorList>
            <person name="Kimball J.A."/>
            <person name="Haas M.W."/>
            <person name="Macchietto M."/>
            <person name="Kono T."/>
            <person name="Duquette J."/>
            <person name="Shao M."/>
        </authorList>
    </citation>
    <scope>NUCLEOTIDE SEQUENCE</scope>
    <source>
        <tissue evidence="5">Fresh leaf tissue</tissue>
    </source>
</reference>
<evidence type="ECO:0000259" key="4">
    <source>
        <dbReference type="PROSITE" id="PS50158"/>
    </source>
</evidence>
<evidence type="ECO:0000256" key="1">
    <source>
        <dbReference type="PROSITE-ProRule" id="PRU00047"/>
    </source>
</evidence>
<feature type="compositionally biased region" description="Basic residues" evidence="3">
    <location>
        <begin position="262"/>
        <end position="272"/>
    </location>
</feature>
<dbReference type="GO" id="GO:0008270">
    <property type="term" value="F:zinc ion binding"/>
    <property type="evidence" value="ECO:0007669"/>
    <property type="project" value="UniProtKB-KW"/>
</dbReference>
<organism evidence="5 6">
    <name type="scientific">Zizania palustris</name>
    <name type="common">Northern wild rice</name>
    <dbReference type="NCBI Taxonomy" id="103762"/>
    <lineage>
        <taxon>Eukaryota</taxon>
        <taxon>Viridiplantae</taxon>
        <taxon>Streptophyta</taxon>
        <taxon>Embryophyta</taxon>
        <taxon>Tracheophyta</taxon>
        <taxon>Spermatophyta</taxon>
        <taxon>Magnoliopsida</taxon>
        <taxon>Liliopsida</taxon>
        <taxon>Poales</taxon>
        <taxon>Poaceae</taxon>
        <taxon>BOP clade</taxon>
        <taxon>Oryzoideae</taxon>
        <taxon>Oryzeae</taxon>
        <taxon>Zizaniinae</taxon>
        <taxon>Zizania</taxon>
    </lineage>
</organism>
<evidence type="ECO:0000313" key="6">
    <source>
        <dbReference type="Proteomes" id="UP000729402"/>
    </source>
</evidence>
<dbReference type="PROSITE" id="PS50158">
    <property type="entry name" value="ZF_CCHC"/>
    <property type="match status" value="1"/>
</dbReference>
<gene>
    <name evidence="5" type="ORF">GUJ93_ZPchr0003g16752</name>
</gene>
<dbReference type="GO" id="GO:0003676">
    <property type="term" value="F:nucleic acid binding"/>
    <property type="evidence" value="ECO:0007669"/>
    <property type="project" value="InterPro"/>
</dbReference>
<evidence type="ECO:0000313" key="5">
    <source>
        <dbReference type="EMBL" id="KAG8061563.1"/>
    </source>
</evidence>
<dbReference type="Pfam" id="PF00098">
    <property type="entry name" value="zf-CCHC"/>
    <property type="match status" value="1"/>
</dbReference>
<dbReference type="InterPro" id="IPR001878">
    <property type="entry name" value="Znf_CCHC"/>
</dbReference>
<dbReference type="Proteomes" id="UP000729402">
    <property type="component" value="Unassembled WGS sequence"/>
</dbReference>
<evidence type="ECO:0000256" key="3">
    <source>
        <dbReference type="SAM" id="MobiDB-lite"/>
    </source>
</evidence>